<accession>A0A5B3H063</accession>
<feature type="compositionally biased region" description="Low complexity" evidence="2">
    <location>
        <begin position="71"/>
        <end position="81"/>
    </location>
</feature>
<feature type="coiled-coil region" evidence="1">
    <location>
        <begin position="916"/>
        <end position="943"/>
    </location>
</feature>
<dbReference type="RefSeq" id="WP_130065986.1">
    <property type="nucleotide sequence ID" value="NZ_JAHOOA010000007.1"/>
</dbReference>
<proteinExistence type="predicted"/>
<sequence>MSALSFKINADTAKLNNFIKSLKLLYQLLEKFPSNSDGFKVINRHIADMEARVEQAMRKIAQMEQQAMDAASKATASATTGTAGGGSTAGTAATQAETAAYHDLLGELKAANDEKTKAIAQIRLYSNEIARLKADVTALNKEEQQNGQLSAKKRAQVLDAAVSIEEYKQEISQLRRELANQIKLEQTAIGSINEMSQALTRMRAVYKNMSAADREGAQGQTMLKNIESLDTKIKELDASMGVHTRNVGNYASGFNMLGFQIQQVARELPSLAYGPQIFFSAISNNLPMLADEIARAKKSVDELKKAGQTFTPVWKQIASSIFSWQTLLVAGVTVLTLYGKEITNWVASLFKGKTTIDASAAALERFNSAMAQGSVSAQSELTKLNLLYRAATDLSKPYEERAEAVKKLQDIYPAYFGNMAAEQVMVGNAVGAYENLRDAIIEVAEAKAAQELITEDKKSIARIKKTGNAYTNYSNALKEYRKEYDKAIQTYMDLGQGGQSAIWGAKTFAEAKTNITQFRKEFISALSKLGEEGNTIWKRINEDYEGDVDAFITAINVGIEKLTPAAEKLYTALTPDELNAKAEKARQEAESAAKKAASDQERNLKELTKQLQKLRDDALQAEVDSMKDGTAKKLAQIDLDYQKRARAIQEAEKKLLELQEKEIDAQYKNDTSSERFLAGQQMIAQYKGNVNHLARPLVKAAELVKKGWEDAGEGIATVFSSQYGILDAKGKVTEILVTPILPNGDILSPQELDDYIHSKLEGAQNILAADTKGLVIAVNVAADGSAGEKYHDLQKVYYADNIKAAEGVRIYTEALKEANEEQRNKERGTALLVGQIGHAELSAQFDEEIQSWDEYLQKYGTFREKLQATKDIYDRKIEKAGSIGERKALEAERDAAVAEIEVQAGQWVRELTGKTMDELSALKAELEASLQALESEYNALDSSDSAQGQKLRGEINQTQAKINAVDKAASSTKLAPKDNAIKKWQRLERTLGDIADGFEGIGDAVGGTTGEVISAAGEIATNAASMISSIVTLTESSAAAITTTSTTAASAIKAVERASVILAIIQAVLTIATKIASLFNNDDEKQAEIDRLQGRIEQLQWELDNANAIRLQENSFNAIQKVKDAYNDATKAIVSAYGKLSPFGEAIVKRINAAKIEEKAIKSIADAYSNLKYTDSNLLGENKFSDTRDKLNNLAEQQLLLQKQINAENDKKKTDKSKIKEWERQIQELGEEAAEIINEVVETIIGGTAEDIAKELGDAFIEAFLEGENAAKAWGEKVDEIVADIMKQMLVSKFVEERIGDIFDQYKSKWFKDGVFVGIDGVIDSMGNFADDLNKVGEEFQAIWDSLPAETKELLGNAGAARQEATERGFQTMSQDTGDELNGRFTDIQGKVTDIRNAVMSQLQMRDSVEGIIESIHNCLNMDSRIDELSAAYYESLRIDVETLLEVREINVSTKNMDKTLGRIENGINSIKRNTENL</sequence>
<name>A0A5B3H063_9BACT</name>
<dbReference type="EMBL" id="VVXH01000008">
    <property type="protein sequence ID" value="KAA2378219.1"/>
    <property type="molecule type" value="Genomic_DNA"/>
</dbReference>
<feature type="coiled-coil region" evidence="1">
    <location>
        <begin position="108"/>
        <end position="184"/>
    </location>
</feature>
<keyword evidence="1" id="KW-0175">Coiled coil</keyword>
<feature type="region of interest" description="Disordered" evidence="2">
    <location>
        <begin position="71"/>
        <end position="90"/>
    </location>
</feature>
<reference evidence="3 4" key="1">
    <citation type="journal article" date="2019" name="Nat. Med.">
        <title>A library of human gut bacterial isolates paired with longitudinal multiomics data enables mechanistic microbiome research.</title>
        <authorList>
            <person name="Poyet M."/>
            <person name="Groussin M."/>
            <person name="Gibbons S.M."/>
            <person name="Avila-Pacheco J."/>
            <person name="Jiang X."/>
            <person name="Kearney S.M."/>
            <person name="Perrotta A.R."/>
            <person name="Berdy B."/>
            <person name="Zhao S."/>
            <person name="Lieberman T.D."/>
            <person name="Swanson P.K."/>
            <person name="Smith M."/>
            <person name="Roesemann S."/>
            <person name="Alexander J.E."/>
            <person name="Rich S.A."/>
            <person name="Livny J."/>
            <person name="Vlamakis H."/>
            <person name="Clish C."/>
            <person name="Bullock K."/>
            <person name="Deik A."/>
            <person name="Scott J."/>
            <person name="Pierce K.A."/>
            <person name="Xavier R.J."/>
            <person name="Alm E.J."/>
        </authorList>
    </citation>
    <scope>NUCLEOTIDE SEQUENCE [LARGE SCALE GENOMIC DNA]</scope>
    <source>
        <strain evidence="3 4">BIOML-A266</strain>
    </source>
</reference>
<feature type="coiled-coil region" evidence="1">
    <location>
        <begin position="1191"/>
        <end position="1239"/>
    </location>
</feature>
<organism evidence="3 4">
    <name type="scientific">Alistipes onderdonkii</name>
    <dbReference type="NCBI Taxonomy" id="328813"/>
    <lineage>
        <taxon>Bacteria</taxon>
        <taxon>Pseudomonadati</taxon>
        <taxon>Bacteroidota</taxon>
        <taxon>Bacteroidia</taxon>
        <taxon>Bacteroidales</taxon>
        <taxon>Rikenellaceae</taxon>
        <taxon>Alistipes</taxon>
    </lineage>
</organism>
<evidence type="ECO:0000313" key="4">
    <source>
        <dbReference type="Proteomes" id="UP000322940"/>
    </source>
</evidence>
<feature type="coiled-coil region" evidence="1">
    <location>
        <begin position="1082"/>
        <end position="1109"/>
    </location>
</feature>
<protein>
    <submittedName>
        <fullName evidence="3">Uncharacterized protein</fullName>
    </submittedName>
</protein>
<evidence type="ECO:0000313" key="3">
    <source>
        <dbReference type="EMBL" id="KAA2378219.1"/>
    </source>
</evidence>
<dbReference type="PANTHER" id="PTHR45615:SF80">
    <property type="entry name" value="GRIP DOMAIN-CONTAINING PROTEIN"/>
    <property type="match status" value="1"/>
</dbReference>
<feature type="coiled-coil region" evidence="1">
    <location>
        <begin position="579"/>
        <end position="668"/>
    </location>
</feature>
<evidence type="ECO:0000256" key="2">
    <source>
        <dbReference type="SAM" id="MobiDB-lite"/>
    </source>
</evidence>
<gene>
    <name evidence="3" type="ORF">F2Y10_10080</name>
</gene>
<dbReference type="Proteomes" id="UP000322940">
    <property type="component" value="Unassembled WGS sequence"/>
</dbReference>
<dbReference type="PANTHER" id="PTHR45615">
    <property type="entry name" value="MYOSIN HEAVY CHAIN, NON-MUSCLE"/>
    <property type="match status" value="1"/>
</dbReference>
<comment type="caution">
    <text evidence="3">The sequence shown here is derived from an EMBL/GenBank/DDBJ whole genome shotgun (WGS) entry which is preliminary data.</text>
</comment>
<evidence type="ECO:0000256" key="1">
    <source>
        <dbReference type="SAM" id="Coils"/>
    </source>
</evidence>